<evidence type="ECO:0000313" key="1">
    <source>
        <dbReference type="EMBL" id="JAH41681.1"/>
    </source>
</evidence>
<organism evidence="1">
    <name type="scientific">Anguilla anguilla</name>
    <name type="common">European freshwater eel</name>
    <name type="synonym">Muraena anguilla</name>
    <dbReference type="NCBI Taxonomy" id="7936"/>
    <lineage>
        <taxon>Eukaryota</taxon>
        <taxon>Metazoa</taxon>
        <taxon>Chordata</taxon>
        <taxon>Craniata</taxon>
        <taxon>Vertebrata</taxon>
        <taxon>Euteleostomi</taxon>
        <taxon>Actinopterygii</taxon>
        <taxon>Neopterygii</taxon>
        <taxon>Teleostei</taxon>
        <taxon>Anguilliformes</taxon>
        <taxon>Anguillidae</taxon>
        <taxon>Anguilla</taxon>
    </lineage>
</organism>
<dbReference type="EMBL" id="GBXM01066896">
    <property type="protein sequence ID" value="JAH41681.1"/>
    <property type="molecule type" value="Transcribed_RNA"/>
</dbReference>
<accession>A0A0E9SK32</accession>
<name>A0A0E9SK32_ANGAN</name>
<reference evidence="1" key="1">
    <citation type="submission" date="2014-11" db="EMBL/GenBank/DDBJ databases">
        <authorList>
            <person name="Amaro Gonzalez C."/>
        </authorList>
    </citation>
    <scope>NUCLEOTIDE SEQUENCE</scope>
</reference>
<dbReference type="AlphaFoldDB" id="A0A0E9SK32"/>
<sequence length="39" mass="4550">MLCRFLFSHTTYNRHHIYFFASINPAQPNSIHVSSSVLL</sequence>
<protein>
    <submittedName>
        <fullName evidence="1">Uncharacterized protein</fullName>
    </submittedName>
</protein>
<proteinExistence type="predicted"/>
<reference evidence="1" key="2">
    <citation type="journal article" date="2015" name="Fish Shellfish Immunol.">
        <title>Early steps in the European eel (Anguilla anguilla)-Vibrio vulnificus interaction in the gills: Role of the RtxA13 toxin.</title>
        <authorList>
            <person name="Callol A."/>
            <person name="Pajuelo D."/>
            <person name="Ebbesson L."/>
            <person name="Teles M."/>
            <person name="MacKenzie S."/>
            <person name="Amaro C."/>
        </authorList>
    </citation>
    <scope>NUCLEOTIDE SEQUENCE</scope>
</reference>